<gene>
    <name evidence="3" type="ORF">ACFPA8_05470</name>
</gene>
<evidence type="ECO:0000313" key="3">
    <source>
        <dbReference type="EMBL" id="MFC4493583.1"/>
    </source>
</evidence>
<evidence type="ECO:0000256" key="1">
    <source>
        <dbReference type="SAM" id="MobiDB-lite"/>
    </source>
</evidence>
<reference evidence="4" key="1">
    <citation type="journal article" date="2019" name="Int. J. Syst. Evol. Microbiol.">
        <title>The Global Catalogue of Microorganisms (GCM) 10K type strain sequencing project: providing services to taxonomists for standard genome sequencing and annotation.</title>
        <authorList>
            <consortium name="The Broad Institute Genomics Platform"/>
            <consortium name="The Broad Institute Genome Sequencing Center for Infectious Disease"/>
            <person name="Wu L."/>
            <person name="Ma J."/>
        </authorList>
    </citation>
    <scope>NUCLEOTIDE SEQUENCE [LARGE SCALE GENOMIC DNA]</scope>
    <source>
        <strain evidence="4">CGMCC 4.7357</strain>
    </source>
</reference>
<feature type="region of interest" description="Disordered" evidence="1">
    <location>
        <begin position="39"/>
        <end position="86"/>
    </location>
</feature>
<dbReference type="InterPro" id="IPR024079">
    <property type="entry name" value="MetalloPept_cat_dom_sf"/>
</dbReference>
<dbReference type="Gene3D" id="3.40.390.10">
    <property type="entry name" value="Collagenase (Catalytic Domain)"/>
    <property type="match status" value="1"/>
</dbReference>
<accession>A0ABV9A0W0</accession>
<evidence type="ECO:0000313" key="4">
    <source>
        <dbReference type="Proteomes" id="UP001595997"/>
    </source>
</evidence>
<organism evidence="3 4">
    <name type="scientific">Streptomyces ovatisporus</name>
    <dbReference type="NCBI Taxonomy" id="1128682"/>
    <lineage>
        <taxon>Bacteria</taxon>
        <taxon>Bacillati</taxon>
        <taxon>Actinomycetota</taxon>
        <taxon>Actinomycetes</taxon>
        <taxon>Kitasatosporales</taxon>
        <taxon>Streptomycetaceae</taxon>
        <taxon>Streptomyces</taxon>
    </lineage>
</organism>
<protein>
    <submittedName>
        <fullName evidence="3">DUF3152 domain-containing protein</fullName>
    </submittedName>
</protein>
<evidence type="ECO:0000259" key="2">
    <source>
        <dbReference type="Pfam" id="PF11350"/>
    </source>
</evidence>
<keyword evidence="4" id="KW-1185">Reference proteome</keyword>
<name>A0ABV9A0W0_9ACTN</name>
<dbReference type="Pfam" id="PF11350">
    <property type="entry name" value="DUF3152"/>
    <property type="match status" value="1"/>
</dbReference>
<dbReference type="RefSeq" id="WP_386443126.1">
    <property type="nucleotide sequence ID" value="NZ_JBHSFH010000004.1"/>
</dbReference>
<sequence length="283" mass="29891">MSVPAPAPRPKKGGKGRVVTGVLALAVTTVLAVVIGGQVAGGGDTSRNGATGQTDDRGQTDGGTTSRSEDGRGAPGAPEKAAPSYAQQMSEVLPLEPDFKGKGTFTAVKGEERGAEGGGEVLRYRVDVEKGLPLASGLFAKAVHKTLNDERSWAHDGERSFERVDGKEADFVITLASSPTTDVWCAKSGLDTSQERVSCDSASTDRIMINGYRWAQGAKTFGDHRMYSYRQMLINHEVGHRIGLNHVGCSKDGALAPVMMQQTKTVTTDGATCKPNAWPFPKG</sequence>
<dbReference type="InterPro" id="IPR022603">
    <property type="entry name" value="DUF3152"/>
</dbReference>
<dbReference type="EMBL" id="JBHSFH010000004">
    <property type="protein sequence ID" value="MFC4493583.1"/>
    <property type="molecule type" value="Genomic_DNA"/>
</dbReference>
<comment type="caution">
    <text evidence="3">The sequence shown here is derived from an EMBL/GenBank/DDBJ whole genome shotgun (WGS) entry which is preliminary data.</text>
</comment>
<dbReference type="Proteomes" id="UP001595997">
    <property type="component" value="Unassembled WGS sequence"/>
</dbReference>
<feature type="domain" description="DUF3152" evidence="2">
    <location>
        <begin position="100"/>
        <end position="281"/>
    </location>
</feature>
<proteinExistence type="predicted"/>
<dbReference type="SUPFAM" id="SSF55486">
    <property type="entry name" value="Metalloproteases ('zincins'), catalytic domain"/>
    <property type="match status" value="1"/>
</dbReference>